<evidence type="ECO:0000256" key="1">
    <source>
        <dbReference type="SAM" id="MobiDB-lite"/>
    </source>
</evidence>
<accession>A0A7I7XIQ3</accession>
<dbReference type="PANTHER" id="PTHR33164:SF106">
    <property type="entry name" value="TRANSCRIPTIONAL REGULATORY PROTEIN"/>
    <property type="match status" value="1"/>
</dbReference>
<dbReference type="Pfam" id="PF01047">
    <property type="entry name" value="MarR"/>
    <property type="match status" value="1"/>
</dbReference>
<dbReference type="SMART" id="SM00347">
    <property type="entry name" value="HTH_MARR"/>
    <property type="match status" value="1"/>
</dbReference>
<dbReference type="Proteomes" id="UP000466517">
    <property type="component" value="Chromosome"/>
</dbReference>
<evidence type="ECO:0000259" key="2">
    <source>
        <dbReference type="SMART" id="SM00347"/>
    </source>
</evidence>
<reference evidence="3 4" key="1">
    <citation type="journal article" date="2019" name="Emerg. Microbes Infect.">
        <title>Comprehensive subspecies identification of 175 nontuberculous mycobacteria species based on 7547 genomic profiles.</title>
        <authorList>
            <person name="Matsumoto Y."/>
            <person name="Kinjo T."/>
            <person name="Motooka D."/>
            <person name="Nabeya D."/>
            <person name="Jung N."/>
            <person name="Uechi K."/>
            <person name="Horii T."/>
            <person name="Iida T."/>
            <person name="Fujita J."/>
            <person name="Nakamura S."/>
        </authorList>
    </citation>
    <scope>NUCLEOTIDE SEQUENCE [LARGE SCALE GENOMIC DNA]</scope>
    <source>
        <strain evidence="3 4">JCM 13574</strain>
    </source>
</reference>
<dbReference type="InterPro" id="IPR036390">
    <property type="entry name" value="WH_DNA-bd_sf"/>
</dbReference>
<organism evidence="3 4">
    <name type="scientific">Mycolicibacterium madagascariense</name>
    <dbReference type="NCBI Taxonomy" id="212765"/>
    <lineage>
        <taxon>Bacteria</taxon>
        <taxon>Bacillati</taxon>
        <taxon>Actinomycetota</taxon>
        <taxon>Actinomycetes</taxon>
        <taxon>Mycobacteriales</taxon>
        <taxon>Mycobacteriaceae</taxon>
        <taxon>Mycolicibacterium</taxon>
    </lineage>
</organism>
<dbReference type="InterPro" id="IPR036388">
    <property type="entry name" value="WH-like_DNA-bd_sf"/>
</dbReference>
<dbReference type="InterPro" id="IPR039422">
    <property type="entry name" value="MarR/SlyA-like"/>
</dbReference>
<name>A0A7I7XIQ3_9MYCO</name>
<dbReference type="GO" id="GO:0003700">
    <property type="term" value="F:DNA-binding transcription factor activity"/>
    <property type="evidence" value="ECO:0007669"/>
    <property type="project" value="InterPro"/>
</dbReference>
<proteinExistence type="predicted"/>
<evidence type="ECO:0000313" key="3">
    <source>
        <dbReference type="EMBL" id="BBZ29033.1"/>
    </source>
</evidence>
<gene>
    <name evidence="3" type="ORF">MMAD_33280</name>
</gene>
<keyword evidence="4" id="KW-1185">Reference proteome</keyword>
<dbReference type="Gene3D" id="1.10.10.10">
    <property type="entry name" value="Winged helix-like DNA-binding domain superfamily/Winged helix DNA-binding domain"/>
    <property type="match status" value="1"/>
</dbReference>
<sequence length="178" mass="19578">MGESPPDDVAAHRARVMAGLRGYGATFTEVSRRFATWLSLHHTDAVALLEIFEAEQLGSPLTPARLGERVSLTSGATTALINRLERAEHVVRSREHADRRVVTLHTTAQVATLAEEYFGPLGARLDAMMTRYPPVQLRLFETFVHDLRATMEAHLRDGDAPTRRPNPPPGEAIPTPGP</sequence>
<dbReference type="AlphaFoldDB" id="A0A7I7XIQ3"/>
<feature type="compositionally biased region" description="Pro residues" evidence="1">
    <location>
        <begin position="164"/>
        <end position="178"/>
    </location>
</feature>
<evidence type="ECO:0000313" key="4">
    <source>
        <dbReference type="Proteomes" id="UP000466517"/>
    </source>
</evidence>
<protein>
    <recommendedName>
        <fullName evidence="2">HTH marR-type domain-containing protein</fullName>
    </recommendedName>
</protein>
<dbReference type="PANTHER" id="PTHR33164">
    <property type="entry name" value="TRANSCRIPTIONAL REGULATOR, MARR FAMILY"/>
    <property type="match status" value="1"/>
</dbReference>
<dbReference type="RefSeq" id="WP_163739290.1">
    <property type="nucleotide sequence ID" value="NZ_AP022610.1"/>
</dbReference>
<feature type="region of interest" description="Disordered" evidence="1">
    <location>
        <begin position="154"/>
        <end position="178"/>
    </location>
</feature>
<dbReference type="EMBL" id="AP022610">
    <property type="protein sequence ID" value="BBZ29033.1"/>
    <property type="molecule type" value="Genomic_DNA"/>
</dbReference>
<feature type="domain" description="HTH marR-type" evidence="2">
    <location>
        <begin position="33"/>
        <end position="137"/>
    </location>
</feature>
<dbReference type="GO" id="GO:0006950">
    <property type="term" value="P:response to stress"/>
    <property type="evidence" value="ECO:0007669"/>
    <property type="project" value="TreeGrafter"/>
</dbReference>
<dbReference type="SUPFAM" id="SSF46785">
    <property type="entry name" value="Winged helix' DNA-binding domain"/>
    <property type="match status" value="1"/>
</dbReference>
<dbReference type="KEGG" id="mmag:MMAD_33280"/>
<dbReference type="InterPro" id="IPR000835">
    <property type="entry name" value="HTH_MarR-typ"/>
</dbReference>